<dbReference type="SMART" id="SM00065">
    <property type="entry name" value="GAF"/>
    <property type="match status" value="1"/>
</dbReference>
<dbReference type="InterPro" id="IPR003018">
    <property type="entry name" value="GAF"/>
</dbReference>
<dbReference type="PANTHER" id="PTHR45138:SF9">
    <property type="entry name" value="DIGUANYLATE CYCLASE DGCM-RELATED"/>
    <property type="match status" value="1"/>
</dbReference>
<dbReference type="Gene3D" id="3.30.450.40">
    <property type="match status" value="1"/>
</dbReference>
<dbReference type="Pfam" id="PF00990">
    <property type="entry name" value="GGDEF"/>
    <property type="match status" value="1"/>
</dbReference>
<dbReference type="Pfam" id="PF01590">
    <property type="entry name" value="GAF"/>
    <property type="match status" value="1"/>
</dbReference>
<comment type="catalytic activity">
    <reaction evidence="2">
        <text>2 GTP = 3',3'-c-di-GMP + 2 diphosphate</text>
        <dbReference type="Rhea" id="RHEA:24898"/>
        <dbReference type="ChEBI" id="CHEBI:33019"/>
        <dbReference type="ChEBI" id="CHEBI:37565"/>
        <dbReference type="ChEBI" id="CHEBI:58805"/>
        <dbReference type="EC" id="2.7.7.65"/>
    </reaction>
</comment>
<dbReference type="NCBIfam" id="TIGR00254">
    <property type="entry name" value="GGDEF"/>
    <property type="match status" value="1"/>
</dbReference>
<proteinExistence type="predicted"/>
<dbReference type="PROSITE" id="PS50887">
    <property type="entry name" value="GGDEF"/>
    <property type="match status" value="1"/>
</dbReference>
<dbReference type="SUPFAM" id="SSF55781">
    <property type="entry name" value="GAF domain-like"/>
    <property type="match status" value="1"/>
</dbReference>
<dbReference type="InterPro" id="IPR043128">
    <property type="entry name" value="Rev_trsase/Diguanyl_cyclase"/>
</dbReference>
<dbReference type="EC" id="2.7.7.65" evidence="1"/>
<dbReference type="InterPro" id="IPR000160">
    <property type="entry name" value="GGDEF_dom"/>
</dbReference>
<dbReference type="SUPFAM" id="SSF55073">
    <property type="entry name" value="Nucleotide cyclase"/>
    <property type="match status" value="1"/>
</dbReference>
<reference evidence="4 5" key="1">
    <citation type="submission" date="2024-09" db="EMBL/GenBank/DDBJ databases">
        <authorList>
            <person name="Sun Q."/>
            <person name="Mori K."/>
        </authorList>
    </citation>
    <scope>NUCLEOTIDE SEQUENCE [LARGE SCALE GENOMIC DNA]</scope>
    <source>
        <strain evidence="4 5">KCTC 22789</strain>
    </source>
</reference>
<organism evidence="4 5">
    <name type="scientific">Paracoccus niistensis</name>
    <dbReference type="NCBI Taxonomy" id="632935"/>
    <lineage>
        <taxon>Bacteria</taxon>
        <taxon>Pseudomonadati</taxon>
        <taxon>Pseudomonadota</taxon>
        <taxon>Alphaproteobacteria</taxon>
        <taxon>Rhodobacterales</taxon>
        <taxon>Paracoccaceae</taxon>
        <taxon>Paracoccus</taxon>
    </lineage>
</organism>
<evidence type="ECO:0000259" key="3">
    <source>
        <dbReference type="PROSITE" id="PS50887"/>
    </source>
</evidence>
<gene>
    <name evidence="4" type="ORF">ACFFII_16820</name>
</gene>
<evidence type="ECO:0000256" key="1">
    <source>
        <dbReference type="ARBA" id="ARBA00012528"/>
    </source>
</evidence>
<comment type="caution">
    <text evidence="4">The sequence shown here is derived from an EMBL/GenBank/DDBJ whole genome shotgun (WGS) entry which is preliminary data.</text>
</comment>
<dbReference type="Proteomes" id="UP001589799">
    <property type="component" value="Unassembled WGS sequence"/>
</dbReference>
<keyword evidence="5" id="KW-1185">Reference proteome</keyword>
<evidence type="ECO:0000313" key="4">
    <source>
        <dbReference type="EMBL" id="MFC0342422.1"/>
    </source>
</evidence>
<dbReference type="CDD" id="cd01949">
    <property type="entry name" value="GGDEF"/>
    <property type="match status" value="1"/>
</dbReference>
<dbReference type="Gene3D" id="3.30.70.270">
    <property type="match status" value="1"/>
</dbReference>
<name>A0ABV6I873_9RHOB</name>
<evidence type="ECO:0000313" key="5">
    <source>
        <dbReference type="Proteomes" id="UP001589799"/>
    </source>
</evidence>
<dbReference type="RefSeq" id="WP_377700030.1">
    <property type="nucleotide sequence ID" value="NZ_JBHLWE010000053.1"/>
</dbReference>
<dbReference type="PANTHER" id="PTHR45138">
    <property type="entry name" value="REGULATORY COMPONENTS OF SENSORY TRANSDUCTION SYSTEM"/>
    <property type="match status" value="1"/>
</dbReference>
<keyword evidence="4" id="KW-0808">Transferase</keyword>
<dbReference type="InterPro" id="IPR050469">
    <property type="entry name" value="Diguanylate_Cyclase"/>
</dbReference>
<protein>
    <recommendedName>
        <fullName evidence="1">diguanylate cyclase</fullName>
        <ecNumber evidence="1">2.7.7.65</ecNumber>
    </recommendedName>
</protein>
<dbReference type="SMART" id="SM00267">
    <property type="entry name" value="GGDEF"/>
    <property type="match status" value="1"/>
</dbReference>
<dbReference type="EMBL" id="JBHLWE010000053">
    <property type="protein sequence ID" value="MFC0342422.1"/>
    <property type="molecule type" value="Genomic_DNA"/>
</dbReference>
<keyword evidence="4" id="KW-0548">Nucleotidyltransferase</keyword>
<sequence>MNEVVRGRVDDEAGRLAALRRYRILDTEPEEEFDEIVTLIRTIFDIPYAAINLIDFDRQWTKAAAGMSADACAQSNCARSEAFCNYTIQSDDSLIVEDAAQDPRFADNHFVTGPLCIRSYLGVPLTTSDGYNIGALCVFGTEPRKFTPEDKEVLYNFAKVVMSQFELRLTARIDGVTGVLTRRAFMSRMDRIVAENGDEPASFVLLDLDHFKSVNDRFGHPAGDAVLAHVASIMSAAVCKSDSVGRLGGEEFGILLAGASLAEAEDFTQQLRGQLAQASIPEIDGGSVTASAGIAQRNRGEPRPSWFERADRALYAAKREGRDRIVAAEPAESI</sequence>
<feature type="domain" description="GGDEF" evidence="3">
    <location>
        <begin position="199"/>
        <end position="330"/>
    </location>
</feature>
<evidence type="ECO:0000256" key="2">
    <source>
        <dbReference type="ARBA" id="ARBA00034247"/>
    </source>
</evidence>
<dbReference type="GO" id="GO:0052621">
    <property type="term" value="F:diguanylate cyclase activity"/>
    <property type="evidence" value="ECO:0007669"/>
    <property type="project" value="UniProtKB-EC"/>
</dbReference>
<dbReference type="InterPro" id="IPR029787">
    <property type="entry name" value="Nucleotide_cyclase"/>
</dbReference>
<dbReference type="InterPro" id="IPR029016">
    <property type="entry name" value="GAF-like_dom_sf"/>
</dbReference>
<accession>A0ABV6I873</accession>